<dbReference type="InterPro" id="IPR029016">
    <property type="entry name" value="GAF-like_dom_sf"/>
</dbReference>
<dbReference type="Pfam" id="PF13487">
    <property type="entry name" value="HD_5"/>
    <property type="match status" value="1"/>
</dbReference>
<dbReference type="PROSITE" id="PS51832">
    <property type="entry name" value="HD_GYP"/>
    <property type="match status" value="1"/>
</dbReference>
<dbReference type="InterPro" id="IPR003018">
    <property type="entry name" value="GAF"/>
</dbReference>
<name>A0A7C6EJ65_UNCW3</name>
<dbReference type="Pfam" id="PF01590">
    <property type="entry name" value="GAF"/>
    <property type="match status" value="1"/>
</dbReference>
<dbReference type="PANTHER" id="PTHR43155:SF2">
    <property type="entry name" value="CYCLIC DI-GMP PHOSPHODIESTERASE PA4108"/>
    <property type="match status" value="1"/>
</dbReference>
<organism evidence="2">
    <name type="scientific">candidate division WOR-3 bacterium</name>
    <dbReference type="NCBI Taxonomy" id="2052148"/>
    <lineage>
        <taxon>Bacteria</taxon>
        <taxon>Bacteria division WOR-3</taxon>
    </lineage>
</organism>
<dbReference type="Gene3D" id="3.30.450.40">
    <property type="match status" value="1"/>
</dbReference>
<dbReference type="EMBL" id="DTHJ01000050">
    <property type="protein sequence ID" value="HHS62425.1"/>
    <property type="molecule type" value="Genomic_DNA"/>
</dbReference>
<dbReference type="SUPFAM" id="SSF109604">
    <property type="entry name" value="HD-domain/PDEase-like"/>
    <property type="match status" value="1"/>
</dbReference>
<dbReference type="InterPro" id="IPR003607">
    <property type="entry name" value="HD/PDEase_dom"/>
</dbReference>
<dbReference type="SUPFAM" id="SSF55781">
    <property type="entry name" value="GAF domain-like"/>
    <property type="match status" value="1"/>
</dbReference>
<dbReference type="SMART" id="SM00471">
    <property type="entry name" value="HDc"/>
    <property type="match status" value="1"/>
</dbReference>
<protein>
    <submittedName>
        <fullName evidence="2">HD domain-containing protein</fullName>
    </submittedName>
</protein>
<evidence type="ECO:0000313" key="2">
    <source>
        <dbReference type="EMBL" id="HHS62425.1"/>
    </source>
</evidence>
<gene>
    <name evidence="2" type="ORF">ENV70_02250</name>
</gene>
<dbReference type="Gene3D" id="1.10.3210.10">
    <property type="entry name" value="Hypothetical protein af1432"/>
    <property type="match status" value="1"/>
</dbReference>
<dbReference type="PANTHER" id="PTHR43155">
    <property type="entry name" value="CYCLIC DI-GMP PHOSPHODIESTERASE PA4108-RELATED"/>
    <property type="match status" value="1"/>
</dbReference>
<evidence type="ECO:0000259" key="1">
    <source>
        <dbReference type="PROSITE" id="PS51832"/>
    </source>
</evidence>
<feature type="domain" description="HD-GYP" evidence="1">
    <location>
        <begin position="188"/>
        <end position="381"/>
    </location>
</feature>
<dbReference type="InterPro" id="IPR037522">
    <property type="entry name" value="HD_GYP_dom"/>
</dbReference>
<comment type="caution">
    <text evidence="2">The sequence shown here is derived from an EMBL/GenBank/DDBJ whole genome shotgun (WGS) entry which is preliminary data.</text>
</comment>
<sequence>MDNYILIYMNEFMLFIFLLFSGAVLSLVYTSRVFNSSLKTLFEIGRTNLKGFSSVSIIEVIKDTMTDIAQCDALAIYTLNQQEDGYDTYTNYNLTEDFHIRLIKQNNGFLSNIINRGRVNVLTSFPVVLKDYGFETCICVPLIFKDESVGLALLLSRHKREYEQREIQYIEGISRQLVRVMNNIQNLEGDISIESIFKFIKTIELNDPYNVSHSLQVAELAFELGRHFDLSEEELRLIKFAGLLHDVGKVAIPEQILNKPGALDDYEWKIMKKHPEKSAAIIREIEYFKDALSCILHHHEKWDGTGYPGGLKGKEIPFFSRILAVCDTYSAMVSDRPYRKARADKEARAEIEKFKGKQFDPEVVNIFLKLTDDFLRGVIDK</sequence>
<dbReference type="NCBIfam" id="TIGR00277">
    <property type="entry name" value="HDIG"/>
    <property type="match status" value="1"/>
</dbReference>
<proteinExistence type="predicted"/>
<dbReference type="AlphaFoldDB" id="A0A7C6EJ65"/>
<dbReference type="CDD" id="cd00077">
    <property type="entry name" value="HDc"/>
    <property type="match status" value="1"/>
</dbReference>
<reference evidence="2" key="1">
    <citation type="journal article" date="2020" name="mSystems">
        <title>Genome- and Community-Level Interaction Insights into Carbon Utilization and Element Cycling Functions of Hydrothermarchaeota in Hydrothermal Sediment.</title>
        <authorList>
            <person name="Zhou Z."/>
            <person name="Liu Y."/>
            <person name="Xu W."/>
            <person name="Pan J."/>
            <person name="Luo Z.H."/>
            <person name="Li M."/>
        </authorList>
    </citation>
    <scope>NUCLEOTIDE SEQUENCE [LARGE SCALE GENOMIC DNA]</scope>
    <source>
        <strain evidence="2">SpSt-783</strain>
    </source>
</reference>
<accession>A0A7C6EJ65</accession>
<dbReference type="InterPro" id="IPR006675">
    <property type="entry name" value="HDIG_dom"/>
</dbReference>